<organism evidence="18 19">
    <name type="scientific">Sphingomonas faeni</name>
    <dbReference type="NCBI Taxonomy" id="185950"/>
    <lineage>
        <taxon>Bacteria</taxon>
        <taxon>Pseudomonadati</taxon>
        <taxon>Pseudomonadota</taxon>
        <taxon>Alphaproteobacteria</taxon>
        <taxon>Sphingomonadales</taxon>
        <taxon>Sphingomonadaceae</taxon>
        <taxon>Sphingomonas</taxon>
    </lineage>
</organism>
<feature type="domain" description="PAS" evidence="16">
    <location>
        <begin position="54"/>
        <end position="103"/>
    </location>
</feature>
<comment type="caution">
    <text evidence="18">The sequence shown here is derived from an EMBL/GenBank/DDBJ whole genome shotgun (WGS) entry which is preliminary data.</text>
</comment>
<dbReference type="GO" id="GO:0004673">
    <property type="term" value="F:protein histidine kinase activity"/>
    <property type="evidence" value="ECO:0007669"/>
    <property type="project" value="UniProtKB-EC"/>
</dbReference>
<evidence type="ECO:0000256" key="10">
    <source>
        <dbReference type="ARBA" id="ARBA00022741"/>
    </source>
</evidence>
<evidence type="ECO:0000256" key="9">
    <source>
        <dbReference type="ARBA" id="ARBA00022737"/>
    </source>
</evidence>
<evidence type="ECO:0000256" key="6">
    <source>
        <dbReference type="ARBA" id="ARBA00022630"/>
    </source>
</evidence>
<reference evidence="18 19" key="1">
    <citation type="submission" date="2018-04" db="EMBL/GenBank/DDBJ databases">
        <title>Genomic Encyclopedia of Type Strains, Phase III (KMG-III): the genomes of soil and plant-associated and newly described type strains.</title>
        <authorList>
            <person name="Whitman W."/>
        </authorList>
    </citation>
    <scope>NUCLEOTIDE SEQUENCE [LARGE SCALE GENOMIC DNA]</scope>
    <source>
        <strain evidence="18 19">MA-olki</strain>
    </source>
</reference>
<dbReference type="PANTHER" id="PTHR41523:SF7">
    <property type="entry name" value="HISTIDINE KINASE"/>
    <property type="match status" value="1"/>
</dbReference>
<evidence type="ECO:0000313" key="18">
    <source>
        <dbReference type="EMBL" id="PTW46829.1"/>
    </source>
</evidence>
<dbReference type="InterPro" id="IPR000700">
    <property type="entry name" value="PAS-assoc_C"/>
</dbReference>
<evidence type="ECO:0000256" key="12">
    <source>
        <dbReference type="ARBA" id="ARBA00022840"/>
    </source>
</evidence>
<dbReference type="NCBIfam" id="TIGR00229">
    <property type="entry name" value="sensory_box"/>
    <property type="match status" value="2"/>
</dbReference>
<dbReference type="InterPro" id="IPR000014">
    <property type="entry name" value="PAS"/>
</dbReference>
<evidence type="ECO:0000259" key="17">
    <source>
        <dbReference type="PROSITE" id="PS50113"/>
    </source>
</evidence>
<dbReference type="Pfam" id="PF08447">
    <property type="entry name" value="PAS_3"/>
    <property type="match status" value="1"/>
</dbReference>
<dbReference type="InterPro" id="IPR001610">
    <property type="entry name" value="PAC"/>
</dbReference>
<evidence type="ECO:0000256" key="3">
    <source>
        <dbReference type="ARBA" id="ARBA00022543"/>
    </source>
</evidence>
<keyword evidence="13" id="KW-0157">Chromophore</keyword>
<keyword evidence="7" id="KW-0288">FMN</keyword>
<evidence type="ECO:0000256" key="14">
    <source>
        <dbReference type="ARBA" id="ARBA00023026"/>
    </source>
</evidence>
<dbReference type="Proteomes" id="UP000244013">
    <property type="component" value="Unassembled WGS sequence"/>
</dbReference>
<dbReference type="PROSITE" id="PS50112">
    <property type="entry name" value="PAS"/>
    <property type="match status" value="2"/>
</dbReference>
<evidence type="ECO:0000256" key="15">
    <source>
        <dbReference type="ARBA" id="ARBA00023170"/>
    </source>
</evidence>
<evidence type="ECO:0000256" key="5">
    <source>
        <dbReference type="ARBA" id="ARBA00022606"/>
    </source>
</evidence>
<keyword evidence="15" id="KW-0675">Receptor</keyword>
<accession>A0A2T5U5P8</accession>
<evidence type="ECO:0000256" key="7">
    <source>
        <dbReference type="ARBA" id="ARBA00022643"/>
    </source>
</evidence>
<dbReference type="Pfam" id="PF07536">
    <property type="entry name" value="HWE_HK"/>
    <property type="match status" value="1"/>
</dbReference>
<dbReference type="EC" id="2.7.13.3" evidence="2"/>
<evidence type="ECO:0000256" key="8">
    <source>
        <dbReference type="ARBA" id="ARBA00022679"/>
    </source>
</evidence>
<evidence type="ECO:0000256" key="2">
    <source>
        <dbReference type="ARBA" id="ARBA00012438"/>
    </source>
</evidence>
<keyword evidence="8" id="KW-0808">Transferase</keyword>
<dbReference type="SMART" id="SM00086">
    <property type="entry name" value="PAC"/>
    <property type="match status" value="2"/>
</dbReference>
<dbReference type="GO" id="GO:0005524">
    <property type="term" value="F:ATP binding"/>
    <property type="evidence" value="ECO:0007669"/>
    <property type="project" value="UniProtKB-KW"/>
</dbReference>
<evidence type="ECO:0000256" key="13">
    <source>
        <dbReference type="ARBA" id="ARBA00022991"/>
    </source>
</evidence>
<name>A0A2T5U5P8_9SPHN</name>
<dbReference type="GO" id="GO:0009881">
    <property type="term" value="F:photoreceptor activity"/>
    <property type="evidence" value="ECO:0007669"/>
    <property type="project" value="UniProtKB-KW"/>
</dbReference>
<keyword evidence="5" id="KW-0716">Sensory transduction</keyword>
<dbReference type="Gene3D" id="3.30.450.20">
    <property type="entry name" value="PAS domain"/>
    <property type="match status" value="2"/>
</dbReference>
<comment type="catalytic activity">
    <reaction evidence="1">
        <text>ATP + protein L-histidine = ADP + protein N-phospho-L-histidine.</text>
        <dbReference type="EC" id="2.7.13.3"/>
    </reaction>
</comment>
<evidence type="ECO:0000259" key="16">
    <source>
        <dbReference type="PROSITE" id="PS50112"/>
    </source>
</evidence>
<dbReference type="InterPro" id="IPR013655">
    <property type="entry name" value="PAS_fold_3"/>
</dbReference>
<dbReference type="InterPro" id="IPR036890">
    <property type="entry name" value="HATPase_C_sf"/>
</dbReference>
<feature type="domain" description="PAC" evidence="17">
    <location>
        <begin position="104"/>
        <end position="158"/>
    </location>
</feature>
<feature type="domain" description="PAC" evidence="17">
    <location>
        <begin position="251"/>
        <end position="303"/>
    </location>
</feature>
<dbReference type="InterPro" id="IPR011102">
    <property type="entry name" value="Sig_transdc_His_kinase_HWE"/>
</dbReference>
<dbReference type="EMBL" id="QAYE01000004">
    <property type="protein sequence ID" value="PTW46829.1"/>
    <property type="molecule type" value="Genomic_DNA"/>
</dbReference>
<keyword evidence="4" id="KW-0597">Phosphoprotein</keyword>
<keyword evidence="6" id="KW-0285">Flavoprotein</keyword>
<dbReference type="AlphaFoldDB" id="A0A2T5U5P8"/>
<dbReference type="PANTHER" id="PTHR41523">
    <property type="entry name" value="TWO-COMPONENT SYSTEM SENSOR PROTEIN"/>
    <property type="match status" value="1"/>
</dbReference>
<evidence type="ECO:0000256" key="1">
    <source>
        <dbReference type="ARBA" id="ARBA00000085"/>
    </source>
</evidence>
<feature type="domain" description="PAS" evidence="16">
    <location>
        <begin position="177"/>
        <end position="248"/>
    </location>
</feature>
<evidence type="ECO:0000256" key="4">
    <source>
        <dbReference type="ARBA" id="ARBA00022553"/>
    </source>
</evidence>
<dbReference type="Pfam" id="PF13426">
    <property type="entry name" value="PAS_9"/>
    <property type="match status" value="1"/>
</dbReference>
<dbReference type="RefSeq" id="WP_244186924.1">
    <property type="nucleotide sequence ID" value="NZ_QAYE01000004.1"/>
</dbReference>
<dbReference type="SUPFAM" id="SSF55874">
    <property type="entry name" value="ATPase domain of HSP90 chaperone/DNA topoisomerase II/histidine kinase"/>
    <property type="match status" value="1"/>
</dbReference>
<dbReference type="InterPro" id="IPR035965">
    <property type="entry name" value="PAS-like_dom_sf"/>
</dbReference>
<dbReference type="GeneID" id="91005861"/>
<proteinExistence type="predicted"/>
<evidence type="ECO:0000313" key="19">
    <source>
        <dbReference type="Proteomes" id="UP000244013"/>
    </source>
</evidence>
<dbReference type="PROSITE" id="PS50113">
    <property type="entry name" value="PAC"/>
    <property type="match status" value="2"/>
</dbReference>
<dbReference type="Gene3D" id="2.10.70.100">
    <property type="match status" value="1"/>
</dbReference>
<dbReference type="SMART" id="SM00911">
    <property type="entry name" value="HWE_HK"/>
    <property type="match status" value="1"/>
</dbReference>
<keyword evidence="12" id="KW-0067">ATP-binding</keyword>
<dbReference type="SMART" id="SM00091">
    <property type="entry name" value="PAS"/>
    <property type="match status" value="2"/>
</dbReference>
<keyword evidence="10" id="KW-0547">Nucleotide-binding</keyword>
<sequence length="493" mass="54131">MEQSKNQTSLRDEDADHTLILAAFGRSLDAADPFVVGFNEAILPMAISDPTLPDNPIIHLNAAFERLTGYARDEVVGRNCRFLQGPETRPEDVSRLRDAIGRSERIEIDLLNHRKDGTPFWNRLLVAPVFDRSRHLRYYVASQHDVTLERETLALLEAEQRELEASAAETQVRLADSAARLQFALKAGRLGAWTFDPASQHLDASDGCKIVFGYDPGAAFGYPEFLETIHPEDRARVVEAIQETIATGCDYDIEYRIVTPTAEVRWVAIRGELLTRADGTALSMTGFSTDITERKRTEEHRALLAGELTHRVKNTLATVSAIVNQTLRDAASMSEARDTIGARIGSLAVAHDLLLRDEVEGATIADIVTGVMAPFDDGGGRLFSVEGPHVRLEPRVTLALSMALHELATNAAKYGALHVAGGHVTISWSVGIGEGGRRLAFMWEETGGPVVTTPTRTGFGSRMIERVLAQHMRGTARIEYRDTGVVFTIDAPL</sequence>
<protein>
    <recommendedName>
        <fullName evidence="2">histidine kinase</fullName>
        <ecNumber evidence="2">2.7.13.3</ecNumber>
    </recommendedName>
</protein>
<keyword evidence="3" id="KW-0600">Photoreceptor protein</keyword>
<keyword evidence="11" id="KW-0418">Kinase</keyword>
<keyword evidence="14" id="KW-0843">Virulence</keyword>
<keyword evidence="9" id="KW-0677">Repeat</keyword>
<dbReference type="Gene3D" id="3.30.565.10">
    <property type="entry name" value="Histidine kinase-like ATPase, C-terminal domain"/>
    <property type="match status" value="1"/>
</dbReference>
<dbReference type="SUPFAM" id="SSF55785">
    <property type="entry name" value="PYP-like sensor domain (PAS domain)"/>
    <property type="match status" value="2"/>
</dbReference>
<evidence type="ECO:0000256" key="11">
    <source>
        <dbReference type="ARBA" id="ARBA00022777"/>
    </source>
</evidence>
<gene>
    <name evidence="18" type="ORF">C8J25_104166</name>
</gene>
<dbReference type="CDD" id="cd00130">
    <property type="entry name" value="PAS"/>
    <property type="match status" value="2"/>
</dbReference>